<gene>
    <name evidence="2" type="ORF">MM415B08738_0001</name>
</gene>
<name>A0A6M3LTU9_9ZZZZ</name>
<evidence type="ECO:0000313" key="2">
    <source>
        <dbReference type="EMBL" id="QJA96421.1"/>
    </source>
</evidence>
<organism evidence="2">
    <name type="scientific">viral metagenome</name>
    <dbReference type="NCBI Taxonomy" id="1070528"/>
    <lineage>
        <taxon>unclassified sequences</taxon>
        <taxon>metagenomes</taxon>
        <taxon>organismal metagenomes</taxon>
    </lineage>
</organism>
<dbReference type="AlphaFoldDB" id="A0A6M3LTU9"/>
<protein>
    <submittedName>
        <fullName evidence="2">Uncharacterized protein</fullName>
    </submittedName>
</protein>
<keyword evidence="1" id="KW-0472">Membrane</keyword>
<reference evidence="2" key="1">
    <citation type="submission" date="2020-03" db="EMBL/GenBank/DDBJ databases">
        <title>The deep terrestrial virosphere.</title>
        <authorList>
            <person name="Holmfeldt K."/>
            <person name="Nilsson E."/>
            <person name="Simone D."/>
            <person name="Lopez-Fernandez M."/>
            <person name="Wu X."/>
            <person name="de Brujin I."/>
            <person name="Lundin D."/>
            <person name="Andersson A."/>
            <person name="Bertilsson S."/>
            <person name="Dopson M."/>
        </authorList>
    </citation>
    <scope>NUCLEOTIDE SEQUENCE</scope>
    <source>
        <strain evidence="2">MM415B08738</strain>
    </source>
</reference>
<accession>A0A6M3LTU9</accession>
<evidence type="ECO:0000256" key="1">
    <source>
        <dbReference type="SAM" id="Phobius"/>
    </source>
</evidence>
<keyword evidence="1" id="KW-1133">Transmembrane helix</keyword>
<dbReference type="EMBL" id="MT143399">
    <property type="protein sequence ID" value="QJA96421.1"/>
    <property type="molecule type" value="Genomic_DNA"/>
</dbReference>
<proteinExistence type="predicted"/>
<feature type="transmembrane region" description="Helical" evidence="1">
    <location>
        <begin position="85"/>
        <end position="104"/>
    </location>
</feature>
<keyword evidence="1" id="KW-0812">Transmembrane</keyword>
<sequence length="147" mass="16306">MFPIFDIIMGIGGLIVPPVFDFIKKKFVKSENDTPERTIGTLATTKPEVLPDYVRAVAELNNSNVAFFNRDVIGNPSQWVVDIRAAIRPIGVILAFITLGYLVYMSLTSTFNFQVDVTVVDEILTGVRGTCELMITSWFGTRISIKG</sequence>